<feature type="transmembrane region" description="Helical" evidence="1">
    <location>
        <begin position="112"/>
        <end position="141"/>
    </location>
</feature>
<feature type="transmembrane region" description="Helical" evidence="1">
    <location>
        <begin position="316"/>
        <end position="339"/>
    </location>
</feature>
<dbReference type="EMBL" id="BAABIM010000001">
    <property type="protein sequence ID" value="GAA4672915.1"/>
    <property type="molecule type" value="Genomic_DNA"/>
</dbReference>
<protein>
    <recommendedName>
        <fullName evidence="4">Polysaccharide biosynthesis protein</fullName>
    </recommendedName>
</protein>
<name>A0ABP8VWH8_9ACTN</name>
<keyword evidence="3" id="KW-1185">Reference proteome</keyword>
<comment type="caution">
    <text evidence="2">The sequence shown here is derived from an EMBL/GenBank/DDBJ whole genome shotgun (WGS) entry which is preliminary data.</text>
</comment>
<gene>
    <name evidence="2" type="ORF">GCM10023226_07330</name>
</gene>
<evidence type="ECO:0000313" key="3">
    <source>
        <dbReference type="Proteomes" id="UP001500621"/>
    </source>
</evidence>
<keyword evidence="1" id="KW-0812">Transmembrane</keyword>
<evidence type="ECO:0000256" key="1">
    <source>
        <dbReference type="SAM" id="Phobius"/>
    </source>
</evidence>
<feature type="transmembrane region" description="Helical" evidence="1">
    <location>
        <begin position="78"/>
        <end position="100"/>
    </location>
</feature>
<feature type="transmembrane region" description="Helical" evidence="1">
    <location>
        <begin position="351"/>
        <end position="368"/>
    </location>
</feature>
<dbReference type="Proteomes" id="UP001500621">
    <property type="component" value="Unassembled WGS sequence"/>
</dbReference>
<sequence>MTLLRRLMASGVPSLLASGAIAGTPLLGLFVFDATEYRTWALVATVSTVAMSLDLGTQSMAMRLPSTGPADKAGVAGLIPLAVMGPIGATFAFLAIWAVASTTFGETGFPQHHILIAIAITGIGCGWRSASNVTLALFLGLGRFKQRAAIVTTSAFLQLGATGVALTAGAGLFSLPIGVLFGSFVQWLMVITVRDLPRGDKRHSDAYLRERRSFAMSKGLVTALGLSVTQMDRWVLAVLMPVDIFRIYDSALRVVILGKQAIIVGTQGLVAESAASSPQRVFSTSLKIVSTLSALLFSASAVSAFFVLSATDSFGLAGWVVLLASAGHCVNLVTLPASLVLTGAGRPSVELWYVAPLAVTVFLCYWAALLLDDWRFAVSGWSAALVLSSTIFVFVTPSLLKRNAHEAVPS</sequence>
<feature type="transmembrane region" description="Helical" evidence="1">
    <location>
        <begin position="38"/>
        <end position="57"/>
    </location>
</feature>
<feature type="transmembrane region" description="Helical" evidence="1">
    <location>
        <begin position="172"/>
        <end position="193"/>
    </location>
</feature>
<feature type="transmembrane region" description="Helical" evidence="1">
    <location>
        <begin position="148"/>
        <end position="166"/>
    </location>
</feature>
<feature type="transmembrane region" description="Helical" evidence="1">
    <location>
        <begin position="374"/>
        <end position="395"/>
    </location>
</feature>
<proteinExistence type="predicted"/>
<keyword evidence="1" id="KW-0472">Membrane</keyword>
<organism evidence="2 3">
    <name type="scientific">Nocardioides nanhaiensis</name>
    <dbReference type="NCBI Taxonomy" id="1476871"/>
    <lineage>
        <taxon>Bacteria</taxon>
        <taxon>Bacillati</taxon>
        <taxon>Actinomycetota</taxon>
        <taxon>Actinomycetes</taxon>
        <taxon>Propionibacteriales</taxon>
        <taxon>Nocardioidaceae</taxon>
        <taxon>Nocardioides</taxon>
    </lineage>
</organism>
<reference evidence="3" key="1">
    <citation type="journal article" date="2019" name="Int. J. Syst. Evol. Microbiol.">
        <title>The Global Catalogue of Microorganisms (GCM) 10K type strain sequencing project: providing services to taxonomists for standard genome sequencing and annotation.</title>
        <authorList>
            <consortium name="The Broad Institute Genomics Platform"/>
            <consortium name="The Broad Institute Genome Sequencing Center for Infectious Disease"/>
            <person name="Wu L."/>
            <person name="Ma J."/>
        </authorList>
    </citation>
    <scope>NUCLEOTIDE SEQUENCE [LARGE SCALE GENOMIC DNA]</scope>
    <source>
        <strain evidence="3">JCM 18127</strain>
    </source>
</reference>
<evidence type="ECO:0008006" key="4">
    <source>
        <dbReference type="Google" id="ProtNLM"/>
    </source>
</evidence>
<keyword evidence="1" id="KW-1133">Transmembrane helix</keyword>
<accession>A0ABP8VWH8</accession>
<evidence type="ECO:0000313" key="2">
    <source>
        <dbReference type="EMBL" id="GAA4672915.1"/>
    </source>
</evidence>
<feature type="transmembrane region" description="Helical" evidence="1">
    <location>
        <begin position="288"/>
        <end position="310"/>
    </location>
</feature>